<proteinExistence type="predicted"/>
<dbReference type="EMBL" id="CM000126">
    <property type="protein sequence ID" value="EAY74619.1"/>
    <property type="molecule type" value="Genomic_DNA"/>
</dbReference>
<dbReference type="OMA" id="GEHEAYV"/>
<evidence type="ECO:0000313" key="2">
    <source>
        <dbReference type="EMBL" id="EAY74619.1"/>
    </source>
</evidence>
<dbReference type="Gramene" id="BGIOSGA001370-TA">
    <property type="protein sequence ID" value="BGIOSGA001370-PA"/>
    <property type="gene ID" value="BGIOSGA001370"/>
</dbReference>
<protein>
    <submittedName>
        <fullName evidence="2">Uncharacterized protein</fullName>
    </submittedName>
</protein>
<feature type="region of interest" description="Disordered" evidence="1">
    <location>
        <begin position="1"/>
        <end position="24"/>
    </location>
</feature>
<name>A2WRM3_ORYSI</name>
<keyword evidence="3" id="KW-1185">Reference proteome</keyword>
<gene>
    <name evidence="2" type="ORF">OsI_02507</name>
</gene>
<dbReference type="AlphaFoldDB" id="A2WRM3"/>
<dbReference type="HOGENOM" id="CLU_135295_0_0_1"/>
<feature type="region of interest" description="Disordered" evidence="1">
    <location>
        <begin position="138"/>
        <end position="168"/>
    </location>
</feature>
<feature type="compositionally biased region" description="Low complexity" evidence="1">
    <location>
        <begin position="14"/>
        <end position="24"/>
    </location>
</feature>
<dbReference type="Proteomes" id="UP000007015">
    <property type="component" value="Chromosome 1"/>
</dbReference>
<sequence>MPEWSQNEEGEAGVGAVESDPAAEAHAAAGITGAELVTQLVPRRPLQRLQPLELRLGRGVTVLVAARVRSGDGEHEAYVVEVVVESRRRRRRCEAGSLGLSGFRRERKESGEAQRREEAIRLDLETVGKRVDEEKGAWVFEEEDEMASDPAALRSWPSDPATPMAASG</sequence>
<accession>A2WRM3</accession>
<reference evidence="2 3" key="1">
    <citation type="journal article" date="2005" name="PLoS Biol.">
        <title>The genomes of Oryza sativa: a history of duplications.</title>
        <authorList>
            <person name="Yu J."/>
            <person name="Wang J."/>
            <person name="Lin W."/>
            <person name="Li S."/>
            <person name="Li H."/>
            <person name="Zhou J."/>
            <person name="Ni P."/>
            <person name="Dong W."/>
            <person name="Hu S."/>
            <person name="Zeng C."/>
            <person name="Zhang J."/>
            <person name="Zhang Y."/>
            <person name="Li R."/>
            <person name="Xu Z."/>
            <person name="Li S."/>
            <person name="Li X."/>
            <person name="Zheng H."/>
            <person name="Cong L."/>
            <person name="Lin L."/>
            <person name="Yin J."/>
            <person name="Geng J."/>
            <person name="Li G."/>
            <person name="Shi J."/>
            <person name="Liu J."/>
            <person name="Lv H."/>
            <person name="Li J."/>
            <person name="Wang J."/>
            <person name="Deng Y."/>
            <person name="Ran L."/>
            <person name="Shi X."/>
            <person name="Wang X."/>
            <person name="Wu Q."/>
            <person name="Li C."/>
            <person name="Ren X."/>
            <person name="Wang J."/>
            <person name="Wang X."/>
            <person name="Li D."/>
            <person name="Liu D."/>
            <person name="Zhang X."/>
            <person name="Ji Z."/>
            <person name="Zhao W."/>
            <person name="Sun Y."/>
            <person name="Zhang Z."/>
            <person name="Bao J."/>
            <person name="Han Y."/>
            <person name="Dong L."/>
            <person name="Ji J."/>
            <person name="Chen P."/>
            <person name="Wu S."/>
            <person name="Liu J."/>
            <person name="Xiao Y."/>
            <person name="Bu D."/>
            <person name="Tan J."/>
            <person name="Yang L."/>
            <person name="Ye C."/>
            <person name="Zhang J."/>
            <person name="Xu J."/>
            <person name="Zhou Y."/>
            <person name="Yu Y."/>
            <person name="Zhang B."/>
            <person name="Zhuang S."/>
            <person name="Wei H."/>
            <person name="Liu B."/>
            <person name="Lei M."/>
            <person name="Yu H."/>
            <person name="Li Y."/>
            <person name="Xu H."/>
            <person name="Wei S."/>
            <person name="He X."/>
            <person name="Fang L."/>
            <person name="Zhang Z."/>
            <person name="Zhang Y."/>
            <person name="Huang X."/>
            <person name="Su Z."/>
            <person name="Tong W."/>
            <person name="Li J."/>
            <person name="Tong Z."/>
            <person name="Li S."/>
            <person name="Ye J."/>
            <person name="Wang L."/>
            <person name="Fang L."/>
            <person name="Lei T."/>
            <person name="Chen C."/>
            <person name="Chen H."/>
            <person name="Xu Z."/>
            <person name="Li H."/>
            <person name="Huang H."/>
            <person name="Zhang F."/>
            <person name="Xu H."/>
            <person name="Li N."/>
            <person name="Zhao C."/>
            <person name="Li S."/>
            <person name="Dong L."/>
            <person name="Huang Y."/>
            <person name="Li L."/>
            <person name="Xi Y."/>
            <person name="Qi Q."/>
            <person name="Li W."/>
            <person name="Zhang B."/>
            <person name="Hu W."/>
            <person name="Zhang Y."/>
            <person name="Tian X."/>
            <person name="Jiao Y."/>
            <person name="Liang X."/>
            <person name="Jin J."/>
            <person name="Gao L."/>
            <person name="Zheng W."/>
            <person name="Hao B."/>
            <person name="Liu S."/>
            <person name="Wang W."/>
            <person name="Yuan L."/>
            <person name="Cao M."/>
            <person name="McDermott J."/>
            <person name="Samudrala R."/>
            <person name="Wang J."/>
            <person name="Wong G.K."/>
            <person name="Yang H."/>
        </authorList>
    </citation>
    <scope>NUCLEOTIDE SEQUENCE [LARGE SCALE GENOMIC DNA]</scope>
    <source>
        <strain evidence="3">cv. 93-11</strain>
    </source>
</reference>
<evidence type="ECO:0000256" key="1">
    <source>
        <dbReference type="SAM" id="MobiDB-lite"/>
    </source>
</evidence>
<evidence type="ECO:0000313" key="3">
    <source>
        <dbReference type="Proteomes" id="UP000007015"/>
    </source>
</evidence>
<organism evidence="2 3">
    <name type="scientific">Oryza sativa subsp. indica</name>
    <name type="common">Rice</name>
    <dbReference type="NCBI Taxonomy" id="39946"/>
    <lineage>
        <taxon>Eukaryota</taxon>
        <taxon>Viridiplantae</taxon>
        <taxon>Streptophyta</taxon>
        <taxon>Embryophyta</taxon>
        <taxon>Tracheophyta</taxon>
        <taxon>Spermatophyta</taxon>
        <taxon>Magnoliopsida</taxon>
        <taxon>Liliopsida</taxon>
        <taxon>Poales</taxon>
        <taxon>Poaceae</taxon>
        <taxon>BOP clade</taxon>
        <taxon>Oryzoideae</taxon>
        <taxon>Oryzeae</taxon>
        <taxon>Oryzinae</taxon>
        <taxon>Oryza</taxon>
        <taxon>Oryza sativa</taxon>
    </lineage>
</organism>
<feature type="compositionally biased region" description="Acidic residues" evidence="1">
    <location>
        <begin position="1"/>
        <end position="11"/>
    </location>
</feature>